<dbReference type="Proteomes" id="UP000692954">
    <property type="component" value="Unassembled WGS sequence"/>
</dbReference>
<proteinExistence type="predicted"/>
<sequence>MKFAYIVIILLGIVKGNNQFTFLLNSSNLSTTSLEFSANHPVYQLGLKCDGHINDLWQSSNYANLIVTPAQRQQYKCSDKNFTITLSNDFSDEYATINVFNSNRSTKIESFDFISDPQSPYKTVLTANKAITQGLYYTKNDFSLSISYPSTVYVEILKCPISSSNIDVKEFDMNGLYRNLSGTNNYRYFYDVFNTSNGTFYYRLTQFSYDSPDVFIKYQRVQTQQINYINSYTNNYYLQPSADVKGNKIFISFPDFKVYNNEEVEFRITVGYEGSEQRELICAYGDKDIWRQYNSYYVNTYSLRYNKYTNNEIVADFPSYLTGSYNIRATAIVNLGGINQTIPMQTISVYRNLYSINGSLLVHILAPIIISVLALFGLIVGGCKYRKKKNLYIQQQQLQQLQQQHQIENPYYGYQ</sequence>
<evidence type="ECO:0000256" key="2">
    <source>
        <dbReference type="SAM" id="SignalP"/>
    </source>
</evidence>
<evidence type="ECO:0000256" key="1">
    <source>
        <dbReference type="SAM" id="Phobius"/>
    </source>
</evidence>
<keyword evidence="4" id="KW-1185">Reference proteome</keyword>
<keyword evidence="1" id="KW-0812">Transmembrane</keyword>
<evidence type="ECO:0000313" key="4">
    <source>
        <dbReference type="Proteomes" id="UP000692954"/>
    </source>
</evidence>
<protein>
    <recommendedName>
        <fullName evidence="5">Transmembrane protein</fullName>
    </recommendedName>
</protein>
<dbReference type="OrthoDB" id="298576at2759"/>
<keyword evidence="2" id="KW-0732">Signal</keyword>
<comment type="caution">
    <text evidence="3">The sequence shown here is derived from an EMBL/GenBank/DDBJ whole genome shotgun (WGS) entry which is preliminary data.</text>
</comment>
<feature type="signal peptide" evidence="2">
    <location>
        <begin position="1"/>
        <end position="16"/>
    </location>
</feature>
<feature type="transmembrane region" description="Helical" evidence="1">
    <location>
        <begin position="360"/>
        <end position="380"/>
    </location>
</feature>
<evidence type="ECO:0000313" key="3">
    <source>
        <dbReference type="EMBL" id="CAD8115563.1"/>
    </source>
</evidence>
<dbReference type="AlphaFoldDB" id="A0A8S1QIW6"/>
<keyword evidence="1" id="KW-0472">Membrane</keyword>
<organism evidence="3 4">
    <name type="scientific">Paramecium sonneborni</name>
    <dbReference type="NCBI Taxonomy" id="65129"/>
    <lineage>
        <taxon>Eukaryota</taxon>
        <taxon>Sar</taxon>
        <taxon>Alveolata</taxon>
        <taxon>Ciliophora</taxon>
        <taxon>Intramacronucleata</taxon>
        <taxon>Oligohymenophorea</taxon>
        <taxon>Peniculida</taxon>
        <taxon>Parameciidae</taxon>
        <taxon>Paramecium</taxon>
    </lineage>
</organism>
<evidence type="ECO:0008006" key="5">
    <source>
        <dbReference type="Google" id="ProtNLM"/>
    </source>
</evidence>
<accession>A0A8S1QIW6</accession>
<reference evidence="3" key="1">
    <citation type="submission" date="2021-01" db="EMBL/GenBank/DDBJ databases">
        <authorList>
            <consortium name="Genoscope - CEA"/>
            <person name="William W."/>
        </authorList>
    </citation>
    <scope>NUCLEOTIDE SEQUENCE</scope>
</reference>
<gene>
    <name evidence="3" type="ORF">PSON_ATCC_30995.1.T1080182</name>
</gene>
<feature type="chain" id="PRO_5035793136" description="Transmembrane protein" evidence="2">
    <location>
        <begin position="17"/>
        <end position="415"/>
    </location>
</feature>
<dbReference type="EMBL" id="CAJJDN010000108">
    <property type="protein sequence ID" value="CAD8115563.1"/>
    <property type="molecule type" value="Genomic_DNA"/>
</dbReference>
<keyword evidence="1" id="KW-1133">Transmembrane helix</keyword>
<name>A0A8S1QIW6_9CILI</name>